<feature type="transmembrane region" description="Helical" evidence="1">
    <location>
        <begin position="156"/>
        <end position="176"/>
    </location>
</feature>
<keyword evidence="1" id="KW-0472">Membrane</keyword>
<dbReference type="AlphaFoldDB" id="A0A7Y6IMR9"/>
<keyword evidence="1" id="KW-1133">Transmembrane helix</keyword>
<keyword evidence="3" id="KW-1185">Reference proteome</keyword>
<organism evidence="2 3">
    <name type="scientific">Nonomuraea rhodomycinica</name>
    <dbReference type="NCBI Taxonomy" id="1712872"/>
    <lineage>
        <taxon>Bacteria</taxon>
        <taxon>Bacillati</taxon>
        <taxon>Actinomycetota</taxon>
        <taxon>Actinomycetes</taxon>
        <taxon>Streptosporangiales</taxon>
        <taxon>Streptosporangiaceae</taxon>
        <taxon>Nonomuraea</taxon>
    </lineage>
</organism>
<gene>
    <name evidence="2" type="ORF">HT134_11060</name>
</gene>
<reference evidence="2 3" key="1">
    <citation type="submission" date="2020-06" db="EMBL/GenBank/DDBJ databases">
        <authorList>
            <person name="Chanama M."/>
        </authorList>
    </citation>
    <scope>NUCLEOTIDE SEQUENCE [LARGE SCALE GENOMIC DNA]</scope>
    <source>
        <strain evidence="2 3">TBRC6557</strain>
    </source>
</reference>
<sequence>MGSPHTSSLRWTAITVRVLLALLAAVTAYEIGRTAVTGGVNAFGSLGDRSLVCATAPGLLSVPGNMAEDPKLRAAFDASIAVPSRPFMYPLAQGAEVNEPIPSLCRDDSGFAAQLLYQSSRFATPAVLLAGLVLLERLISRARREGGFDVAVVARLRFLGLFLAAGTLVSSLYTAIAETGLAASMVATALRRPWEHALHSCSVPWAFLVAGIGLVVMARVVRVGASMREELEGTV</sequence>
<keyword evidence="1" id="KW-0812">Transmembrane</keyword>
<name>A0A7Y6IMR9_9ACTN</name>
<comment type="caution">
    <text evidence="2">The sequence shown here is derived from an EMBL/GenBank/DDBJ whole genome shotgun (WGS) entry which is preliminary data.</text>
</comment>
<feature type="transmembrane region" description="Helical" evidence="1">
    <location>
        <begin position="115"/>
        <end position="135"/>
    </location>
</feature>
<feature type="transmembrane region" description="Helical" evidence="1">
    <location>
        <begin position="196"/>
        <end position="218"/>
    </location>
</feature>
<dbReference type="RefSeq" id="WP_175600300.1">
    <property type="nucleotide sequence ID" value="NZ_JABWGO010000002.1"/>
</dbReference>
<evidence type="ECO:0000256" key="1">
    <source>
        <dbReference type="SAM" id="Phobius"/>
    </source>
</evidence>
<proteinExistence type="predicted"/>
<protein>
    <submittedName>
        <fullName evidence="2">DUF2975 domain-containing protein</fullName>
    </submittedName>
</protein>
<evidence type="ECO:0000313" key="2">
    <source>
        <dbReference type="EMBL" id="NUW40675.1"/>
    </source>
</evidence>
<accession>A0A7Y6IMR9</accession>
<evidence type="ECO:0000313" key="3">
    <source>
        <dbReference type="Proteomes" id="UP000546126"/>
    </source>
</evidence>
<dbReference type="EMBL" id="JABWGO010000002">
    <property type="protein sequence ID" value="NUW40675.1"/>
    <property type="molecule type" value="Genomic_DNA"/>
</dbReference>
<dbReference type="Proteomes" id="UP000546126">
    <property type="component" value="Unassembled WGS sequence"/>
</dbReference>